<keyword evidence="2" id="KW-0472">Membrane</keyword>
<reference evidence="3" key="1">
    <citation type="submission" date="2006-06" db="EMBL/GenBank/DDBJ databases">
        <title>Complete sequence of chromosome of Chelativorans sp. BNC1.</title>
        <authorList>
            <consortium name="US DOE Joint Genome Institute"/>
            <person name="Copeland A."/>
            <person name="Lucas S."/>
            <person name="Lapidus A."/>
            <person name="Barry K."/>
            <person name="Detter J.C."/>
            <person name="Glavina del Rio T."/>
            <person name="Hammon N."/>
            <person name="Israni S."/>
            <person name="Dalin E."/>
            <person name="Tice H."/>
            <person name="Pitluck S."/>
            <person name="Chertkov O."/>
            <person name="Brettin T."/>
            <person name="Bruce D."/>
            <person name="Han C."/>
            <person name="Tapia R."/>
            <person name="Gilna P."/>
            <person name="Schmutz J."/>
            <person name="Larimer F."/>
            <person name="Land M."/>
            <person name="Hauser L."/>
            <person name="Kyrpides N."/>
            <person name="Mikhailova N."/>
            <person name="Richardson P."/>
        </authorList>
    </citation>
    <scope>NUCLEOTIDE SEQUENCE</scope>
    <source>
        <strain evidence="3">BNC1</strain>
    </source>
</reference>
<dbReference type="HOGENOM" id="CLU_145237_0_0_5"/>
<protein>
    <submittedName>
        <fullName evidence="3">Putative fimbrial subunit PilA</fullName>
    </submittedName>
</protein>
<feature type="transmembrane region" description="Helical" evidence="2">
    <location>
        <begin position="32"/>
        <end position="51"/>
    </location>
</feature>
<dbReference type="KEGG" id="mes:Meso_3145"/>
<name>Q11DK8_CHESB</name>
<dbReference type="eggNOG" id="ENOG5033G7Y">
    <property type="taxonomic scope" value="Bacteria"/>
</dbReference>
<dbReference type="AlphaFoldDB" id="Q11DK8"/>
<evidence type="ECO:0000256" key="2">
    <source>
        <dbReference type="SAM" id="Phobius"/>
    </source>
</evidence>
<feature type="compositionally biased region" description="Low complexity" evidence="1">
    <location>
        <begin position="57"/>
        <end position="70"/>
    </location>
</feature>
<feature type="region of interest" description="Disordered" evidence="1">
    <location>
        <begin position="56"/>
        <end position="76"/>
    </location>
</feature>
<organism evidence="3">
    <name type="scientific">Chelativorans sp. (strain BNC1)</name>
    <dbReference type="NCBI Taxonomy" id="266779"/>
    <lineage>
        <taxon>Bacteria</taxon>
        <taxon>Pseudomonadati</taxon>
        <taxon>Pseudomonadota</taxon>
        <taxon>Alphaproteobacteria</taxon>
        <taxon>Hyphomicrobiales</taxon>
        <taxon>Phyllobacteriaceae</taxon>
        <taxon>Chelativorans</taxon>
    </lineage>
</organism>
<gene>
    <name evidence="3" type="ordered locus">Meso_3145</name>
</gene>
<evidence type="ECO:0000313" key="3">
    <source>
        <dbReference type="EMBL" id="ABG64517.1"/>
    </source>
</evidence>
<keyword evidence="2" id="KW-0812">Transmembrane</keyword>
<dbReference type="OrthoDB" id="7869382at2"/>
<dbReference type="EMBL" id="CP000390">
    <property type="protein sequence ID" value="ABG64517.1"/>
    <property type="molecule type" value="Genomic_DNA"/>
</dbReference>
<accession>Q11DK8</accession>
<keyword evidence="2" id="KW-1133">Transmembrane helix</keyword>
<evidence type="ECO:0000256" key="1">
    <source>
        <dbReference type="SAM" id="MobiDB-lite"/>
    </source>
</evidence>
<sequence length="130" mass="13763">MAAPNASLEIDEEKPLDPAAERVRRKLVRFMVINLGILFAAVMAVVLALVYKSVTESGPQASSSSPTAPSNEMISGSIPLPEGARIISHAASGDRLTLHVALADEGEAILLYDIPEGRLVGRFAVTRAVQ</sequence>
<proteinExistence type="predicted"/>